<name>E5XNQ2_SEGRC</name>
<keyword evidence="6" id="KW-1185">Reference proteome</keyword>
<dbReference type="Pfam" id="PF00534">
    <property type="entry name" value="Glycos_transf_1"/>
    <property type="match status" value="1"/>
</dbReference>
<evidence type="ECO:0000259" key="3">
    <source>
        <dbReference type="Pfam" id="PF00534"/>
    </source>
</evidence>
<comment type="caution">
    <text evidence="5">The sequence shown here is derived from an EMBL/GenBank/DDBJ whole genome shotgun (WGS) entry which is preliminary data.</text>
</comment>
<reference evidence="5 6" key="1">
    <citation type="journal article" date="2011" name="Stand. Genomic Sci.">
        <title>High quality draft genome sequence of Segniliparus rugosus CDC 945(T)= (ATCC BAA-974(T)).</title>
        <authorList>
            <person name="Earl A.M."/>
            <person name="Desjardins C.A."/>
            <person name="Fitzgerald M.G."/>
            <person name="Arachchi H.M."/>
            <person name="Zeng Q."/>
            <person name="Mehta T."/>
            <person name="Griggs A."/>
            <person name="Birren B.W."/>
            <person name="Toney N.C."/>
            <person name="Carr J."/>
            <person name="Posey J."/>
            <person name="Butler W.R."/>
        </authorList>
    </citation>
    <scope>NUCLEOTIDE SEQUENCE [LARGE SCALE GENOMIC DNA]</scope>
    <source>
        <strain evidence="6">ATCC BAA-974 / DSM 45345 / CCUG 50838 / CIP 108380 / JCM 13579 / CDC 945</strain>
    </source>
</reference>
<evidence type="ECO:0000256" key="2">
    <source>
        <dbReference type="ARBA" id="ARBA00022679"/>
    </source>
</evidence>
<proteinExistence type="predicted"/>
<feature type="domain" description="Glycosyl transferase family 1" evidence="3">
    <location>
        <begin position="179"/>
        <end position="336"/>
    </location>
</feature>
<dbReference type="EMBL" id="ACZI02000003">
    <property type="protein sequence ID" value="EFV14042.1"/>
    <property type="molecule type" value="Genomic_DNA"/>
</dbReference>
<evidence type="ECO:0000256" key="1">
    <source>
        <dbReference type="ARBA" id="ARBA00022676"/>
    </source>
</evidence>
<dbReference type="GO" id="GO:0016757">
    <property type="term" value="F:glycosyltransferase activity"/>
    <property type="evidence" value="ECO:0007669"/>
    <property type="project" value="UniProtKB-KW"/>
</dbReference>
<dbReference type="PANTHER" id="PTHR12526">
    <property type="entry name" value="GLYCOSYLTRANSFERASE"/>
    <property type="match status" value="1"/>
</dbReference>
<dbReference type="CDD" id="cd03801">
    <property type="entry name" value="GT4_PimA-like"/>
    <property type="match status" value="1"/>
</dbReference>
<evidence type="ECO:0000259" key="4">
    <source>
        <dbReference type="Pfam" id="PF13439"/>
    </source>
</evidence>
<dbReference type="eggNOG" id="COG0438">
    <property type="taxonomic scope" value="Bacteria"/>
</dbReference>
<accession>E5XNQ2</accession>
<dbReference type="InterPro" id="IPR001296">
    <property type="entry name" value="Glyco_trans_1"/>
</dbReference>
<feature type="domain" description="Glycosyltransferase subfamily 4-like N-terminal" evidence="4">
    <location>
        <begin position="25"/>
        <end position="172"/>
    </location>
</feature>
<dbReference type="Pfam" id="PF13439">
    <property type="entry name" value="Glyco_transf_4"/>
    <property type="match status" value="1"/>
</dbReference>
<dbReference type="SUPFAM" id="SSF53756">
    <property type="entry name" value="UDP-Glycosyltransferase/glycogen phosphorylase"/>
    <property type="match status" value="1"/>
</dbReference>
<dbReference type="STRING" id="679197.HMPREF9336_01123"/>
<gene>
    <name evidence="5" type="ORF">HMPREF9336_01123</name>
</gene>
<keyword evidence="1" id="KW-0328">Glycosyltransferase</keyword>
<protein>
    <submittedName>
        <fullName evidence="5">Uncharacterized protein</fullName>
    </submittedName>
</protein>
<dbReference type="PANTHER" id="PTHR12526:SF510">
    <property type="entry name" value="D-INOSITOL 3-PHOSPHATE GLYCOSYLTRANSFERASE"/>
    <property type="match status" value="1"/>
</dbReference>
<dbReference type="Proteomes" id="UP000004816">
    <property type="component" value="Unassembled WGS sequence"/>
</dbReference>
<sequence length="360" mass="38310">MTGQSSSALSVHMTGSEWFRTLPSGLSRYFSNLFAALREHSDTRVCASAFGEPDPGGTAWACAGASLPRRVRASRDRLPRHIDILDRHFALYGPPAPSGAALITHFHGPWAMESAAAGQGAAAVAVKRLIEIARYRRSTRFVVLSQCFGDLLSARYGVVPARVSVIPPGVDLRAFVATPILDGPPRVLCVRRLERRMGIDILLDAWPLVRAAVPQARLDIAGTGSVAGELADQISALGVESSVTLLGPKSETELAAAYRDATVTVVPTRSLEGFGLIALESLASGRAPIVTDVGGLPDSVRGLAPDLIVRKEDPAALAERLIGALQGDRPSVDQCRAHAESFSWSLAAERHLALYREALS</sequence>
<keyword evidence="2" id="KW-0808">Transferase</keyword>
<dbReference type="AlphaFoldDB" id="E5XNQ2"/>
<dbReference type="InterPro" id="IPR028098">
    <property type="entry name" value="Glyco_trans_4-like_N"/>
</dbReference>
<evidence type="ECO:0000313" key="5">
    <source>
        <dbReference type="EMBL" id="EFV14042.1"/>
    </source>
</evidence>
<evidence type="ECO:0000313" key="6">
    <source>
        <dbReference type="Proteomes" id="UP000004816"/>
    </source>
</evidence>
<dbReference type="HOGENOM" id="CLU_009583_2_5_11"/>
<dbReference type="Gene3D" id="3.40.50.2000">
    <property type="entry name" value="Glycogen Phosphorylase B"/>
    <property type="match status" value="2"/>
</dbReference>
<organism evidence="5 6">
    <name type="scientific">Segniliparus rugosus (strain ATCC BAA-974 / DSM 45345 / CCUG 50838 / CIP 108380 / JCM 13579 / CDC 945)</name>
    <dbReference type="NCBI Taxonomy" id="679197"/>
    <lineage>
        <taxon>Bacteria</taxon>
        <taxon>Bacillati</taxon>
        <taxon>Actinomycetota</taxon>
        <taxon>Actinomycetes</taxon>
        <taxon>Mycobacteriales</taxon>
        <taxon>Segniliparaceae</taxon>
        <taxon>Segniliparus</taxon>
    </lineage>
</organism>